<keyword evidence="3" id="KW-1133">Transmembrane helix</keyword>
<dbReference type="STRING" id="1805236.AUK13_00725"/>
<evidence type="ECO:0000256" key="1">
    <source>
        <dbReference type="ARBA" id="ARBA00022737"/>
    </source>
</evidence>
<feature type="transmembrane region" description="Helical" evidence="3">
    <location>
        <begin position="134"/>
        <end position="157"/>
    </location>
</feature>
<organism evidence="4 5">
    <name type="scientific">Candidatus Kuenenbacteria bacterium CG2_30_39_24</name>
    <dbReference type="NCBI Taxonomy" id="1805236"/>
    <lineage>
        <taxon>Bacteria</taxon>
        <taxon>Candidatus Kueneniibacteriota</taxon>
    </lineage>
</organism>
<feature type="transmembrane region" description="Helical" evidence="3">
    <location>
        <begin position="111"/>
        <end position="127"/>
    </location>
</feature>
<sequence>MRYYRVIIKKIIIPLLLSIFLSLVIFCPILKNFFFSDDFSWLFRADHSLYNWYDFVFLRFAGFLRTTVNFYFYITYHLFGSHPVYYYLVNILLHGVNGYLVYLLGKNITKRWAIGWLAAIIFICLYSHREAVMWISAATSLIDTFFVLLAANLFWYYLENRNFFVYLATLSALIAALLTKESSSILVIILSLEFLLFYKYKNWYKKDATILLPLWAATIGYLVMQYLYLFNNLAVYGYEYKIKMSQLKILFFNTGHAIFGFENLSLITILFLALFLVITLIFLKNREYRRILLFFGGWILIASLPPIFFNMGSYHFFLASRYNYLISVGTSCLLATVIYLLYQSSRHKSYKFFIFLMMAILLFFNAHKIREDNRGYYKLGQVSRNLYYSLSILNMAQYRGYNVFIVGDFPFGQNAPYIYDMLQLYFNVSYNKIHFIPKMIPFNTNKVIAFEWNFSKEKFIIKTDTADSN</sequence>
<keyword evidence="2" id="KW-0802">TPR repeat</keyword>
<dbReference type="EMBL" id="MNYR01000012">
    <property type="protein sequence ID" value="OIP56549.1"/>
    <property type="molecule type" value="Genomic_DNA"/>
</dbReference>
<feature type="transmembrane region" description="Helical" evidence="3">
    <location>
        <begin position="84"/>
        <end position="105"/>
    </location>
</feature>
<feature type="transmembrane region" description="Helical" evidence="3">
    <location>
        <begin position="208"/>
        <end position="228"/>
    </location>
</feature>
<protein>
    <recommendedName>
        <fullName evidence="6">Glycosyltransferase RgtA/B/C/D-like domain-containing protein</fullName>
    </recommendedName>
</protein>
<name>A0A1J5F8E5_9BACT</name>
<dbReference type="InterPro" id="IPR052346">
    <property type="entry name" value="O-mannosyl-transferase_TMTC"/>
</dbReference>
<keyword evidence="1" id="KW-0677">Repeat</keyword>
<keyword evidence="3" id="KW-0472">Membrane</keyword>
<keyword evidence="3" id="KW-0812">Transmembrane</keyword>
<dbReference type="Proteomes" id="UP000183922">
    <property type="component" value="Unassembled WGS sequence"/>
</dbReference>
<feature type="transmembrane region" description="Helical" evidence="3">
    <location>
        <begin position="290"/>
        <end position="309"/>
    </location>
</feature>
<evidence type="ECO:0008006" key="6">
    <source>
        <dbReference type="Google" id="ProtNLM"/>
    </source>
</evidence>
<dbReference type="AlphaFoldDB" id="A0A1J5F8E5"/>
<evidence type="ECO:0000313" key="5">
    <source>
        <dbReference type="Proteomes" id="UP000183922"/>
    </source>
</evidence>
<gene>
    <name evidence="4" type="ORF">AUK13_00725</name>
</gene>
<comment type="caution">
    <text evidence="4">The sequence shown here is derived from an EMBL/GenBank/DDBJ whole genome shotgun (WGS) entry which is preliminary data.</text>
</comment>
<evidence type="ECO:0000313" key="4">
    <source>
        <dbReference type="EMBL" id="OIP56549.1"/>
    </source>
</evidence>
<feature type="transmembrane region" description="Helical" evidence="3">
    <location>
        <begin position="264"/>
        <end position="283"/>
    </location>
</feature>
<dbReference type="PANTHER" id="PTHR44227">
    <property type="match status" value="1"/>
</dbReference>
<proteinExistence type="predicted"/>
<evidence type="ECO:0000256" key="3">
    <source>
        <dbReference type="SAM" id="Phobius"/>
    </source>
</evidence>
<accession>A0A1J5F8E5</accession>
<feature type="transmembrane region" description="Helical" evidence="3">
    <location>
        <begin position="321"/>
        <end position="342"/>
    </location>
</feature>
<feature type="transmembrane region" description="Helical" evidence="3">
    <location>
        <begin position="163"/>
        <end position="196"/>
    </location>
</feature>
<feature type="transmembrane region" description="Helical" evidence="3">
    <location>
        <begin position="349"/>
        <end position="366"/>
    </location>
</feature>
<evidence type="ECO:0000256" key="2">
    <source>
        <dbReference type="ARBA" id="ARBA00022803"/>
    </source>
</evidence>
<dbReference type="PANTHER" id="PTHR44227:SF3">
    <property type="entry name" value="PROTEIN O-MANNOSYL-TRANSFERASE TMTC4"/>
    <property type="match status" value="1"/>
</dbReference>
<reference evidence="4 5" key="1">
    <citation type="journal article" date="2016" name="Environ. Microbiol.">
        <title>Genomic resolution of a cold subsurface aquifer community provides metabolic insights for novel microbes adapted to high CO concentrations.</title>
        <authorList>
            <person name="Probst A.J."/>
            <person name="Castelle C.J."/>
            <person name="Singh A."/>
            <person name="Brown C.T."/>
            <person name="Anantharaman K."/>
            <person name="Sharon I."/>
            <person name="Hug L.A."/>
            <person name="Burstein D."/>
            <person name="Emerson J.B."/>
            <person name="Thomas B.C."/>
            <person name="Banfield J.F."/>
        </authorList>
    </citation>
    <scope>NUCLEOTIDE SEQUENCE [LARGE SCALE GENOMIC DNA]</scope>
    <source>
        <strain evidence="4">CG2_30_39_24</strain>
    </source>
</reference>
<feature type="transmembrane region" description="Helical" evidence="3">
    <location>
        <begin position="12"/>
        <end position="35"/>
    </location>
</feature>